<protein>
    <recommendedName>
        <fullName evidence="2">ATP-binding protein</fullName>
    </recommendedName>
</protein>
<organism evidence="1">
    <name type="scientific">Aggregatibacter actinomycetemcomitans</name>
    <name type="common">Actinobacillus actinomycetemcomitans</name>
    <name type="synonym">Haemophilus actinomycetemcomitans</name>
    <dbReference type="NCBI Taxonomy" id="714"/>
    <lineage>
        <taxon>Bacteria</taxon>
        <taxon>Pseudomonadati</taxon>
        <taxon>Pseudomonadota</taxon>
        <taxon>Gammaproteobacteria</taxon>
        <taxon>Pasteurellales</taxon>
        <taxon>Pasteurellaceae</taxon>
        <taxon>Aggregatibacter</taxon>
    </lineage>
</organism>
<geneLocation type="plasmid" evidence="1">
    <name>pS23A</name>
</geneLocation>
<evidence type="ECO:0000313" key="1">
    <source>
        <dbReference type="EMBL" id="AGO88762.1"/>
    </source>
</evidence>
<proteinExistence type="predicted"/>
<gene>
    <name evidence="1" type="ORF">pS23A_0029</name>
</gene>
<reference evidence="1" key="1">
    <citation type="journal article" date="2013" name="PLoS ONE">
        <title>Genomic Stability of Aggregatibacter actinomycetemcomitans during Persistent Oral Infection in Human.</title>
        <authorList>
            <person name="Sun R."/>
            <person name="Kittichotirat W."/>
            <person name="Wang J."/>
            <person name="Jan M."/>
            <person name="Chen W."/>
            <person name="Asikainen S."/>
            <person name="Bumgarner R."/>
            <person name="Chen C."/>
        </authorList>
    </citation>
    <scope>NUCLEOTIDE SEQUENCE</scope>
    <source>
        <strain evidence="1">S23A</strain>
        <plasmid evidence="1">pS23A</plasmid>
    </source>
</reference>
<name>S4WBD5_AGGAC</name>
<dbReference type="EMBL" id="JX436327">
    <property type="protein sequence ID" value="AGO88762.1"/>
    <property type="molecule type" value="Genomic_DNA"/>
</dbReference>
<dbReference type="RefSeq" id="WP_020752106.1">
    <property type="nucleotide sequence ID" value="NC_021724.1"/>
</dbReference>
<dbReference type="AlphaFoldDB" id="S4WBD5"/>
<keyword evidence="1" id="KW-0614">Plasmid</keyword>
<evidence type="ECO:0008006" key="2">
    <source>
        <dbReference type="Google" id="ProtNLM"/>
    </source>
</evidence>
<accession>S4WBD5</accession>
<sequence>MFESTTNIFDKTNIDSAINYILQSDEYQFCVTGAHGIGKSYLLKQLKQIDDSSILIDVDLSNESWSSDIKKAIRDITTGQQNAHYLLLDLSMNPFYSDGIYEKYIYPFAKMCKKLGCKLVITLYPSELNLGQPKVSSVFDIINLSKIEDTQEVQDISLIL</sequence>